<dbReference type="Gene3D" id="3.60.21.10">
    <property type="match status" value="1"/>
</dbReference>
<dbReference type="InterPro" id="IPR029052">
    <property type="entry name" value="Metallo-depent_PP-like"/>
</dbReference>
<dbReference type="Pfam" id="PF00149">
    <property type="entry name" value="Metallophos"/>
    <property type="match status" value="1"/>
</dbReference>
<dbReference type="AlphaFoldDB" id="A0A7S2U7I9"/>
<dbReference type="InterPro" id="IPR004843">
    <property type="entry name" value="Calcineurin-like_PHP"/>
</dbReference>
<dbReference type="SUPFAM" id="SSF56300">
    <property type="entry name" value="Metallo-dependent phosphatases"/>
    <property type="match status" value="1"/>
</dbReference>
<organism evidence="3">
    <name type="scientific">Attheya septentrionalis</name>
    <dbReference type="NCBI Taxonomy" id="420275"/>
    <lineage>
        <taxon>Eukaryota</taxon>
        <taxon>Sar</taxon>
        <taxon>Stramenopiles</taxon>
        <taxon>Ochrophyta</taxon>
        <taxon>Bacillariophyta</taxon>
        <taxon>Coscinodiscophyceae</taxon>
        <taxon>Chaetocerotophycidae</taxon>
        <taxon>Chaetocerotales</taxon>
        <taxon>Attheyaceae</taxon>
        <taxon>Attheya</taxon>
    </lineage>
</organism>
<dbReference type="EMBL" id="HBHQ01003587">
    <property type="protein sequence ID" value="CAD9810557.1"/>
    <property type="molecule type" value="Transcribed_RNA"/>
</dbReference>
<name>A0A7S2U7I9_9STRA</name>
<accession>A0A7S2U7I9</accession>
<feature type="compositionally biased region" description="Polar residues" evidence="1">
    <location>
        <begin position="25"/>
        <end position="37"/>
    </location>
</feature>
<sequence>MASTMSTLTKDMSKTSLLAHDHHISLNSRSSEQQTLSLAPKSHNKTDSSAELWDLITGAGTHEPKKQYGYRNKYEDLQRNRTLHHPRLPQPSPDVERVHLSKVSLTSHGGDLFVLPEDRRRNGILTDEAFDVSAGTDATQENIIFSPSKSSFKEQNNNEPLDADAELRSRLSAALLGGNHNSNGDKGIIEDFPSPTSTLNFPAPTPLHPKLVSEWQLETHHANDFVIGGYDDSQVDRLDEMLLCREVTEIDRHSPSHSFVVCADSQVGMTSMNDEWETELQYCRQAVKAVNSLHPRPAFVCVCGDIVDMESSFHRKSGAKFSQAECDVIQDKQNEDFKRVFSEVHEDIAVLCVCGNHDIGNRPTPASIERFTNAFGDDYLAFWVNGTYNIALNNVLFSDPTGAPENFNSQLIWLEDRLRYAREHDAACIYVFAHHPWFLYHEDEEMEELKGSARYPKEWGESDEKFPDYYFHIPKNYRMMALDLFRKYDVSASFAGHFHRNLVSKTSWGMDMIITAPLSILLESDGNTEFRAGKPPEKNGRGIRIVEVKVDKKGKGRFTHRFDLLD</sequence>
<feature type="domain" description="Calcineurin-like phosphoesterase" evidence="2">
    <location>
        <begin position="259"/>
        <end position="500"/>
    </location>
</feature>
<evidence type="ECO:0000313" key="3">
    <source>
        <dbReference type="EMBL" id="CAD9810557.1"/>
    </source>
</evidence>
<dbReference type="GO" id="GO:0016787">
    <property type="term" value="F:hydrolase activity"/>
    <property type="evidence" value="ECO:0007669"/>
    <property type="project" value="InterPro"/>
</dbReference>
<feature type="region of interest" description="Disordered" evidence="1">
    <location>
        <begin position="25"/>
        <end position="45"/>
    </location>
</feature>
<proteinExistence type="predicted"/>
<dbReference type="PANTHER" id="PTHR43143">
    <property type="entry name" value="METALLOPHOSPHOESTERASE, CALCINEURIN SUPERFAMILY"/>
    <property type="match status" value="1"/>
</dbReference>
<dbReference type="PANTHER" id="PTHR43143:SF1">
    <property type="entry name" value="SERINE_THREONINE-PROTEIN PHOSPHATASE CPPED1"/>
    <property type="match status" value="1"/>
</dbReference>
<reference evidence="3" key="1">
    <citation type="submission" date="2021-01" db="EMBL/GenBank/DDBJ databases">
        <authorList>
            <person name="Corre E."/>
            <person name="Pelletier E."/>
            <person name="Niang G."/>
            <person name="Scheremetjew M."/>
            <person name="Finn R."/>
            <person name="Kale V."/>
            <person name="Holt S."/>
            <person name="Cochrane G."/>
            <person name="Meng A."/>
            <person name="Brown T."/>
            <person name="Cohen L."/>
        </authorList>
    </citation>
    <scope>NUCLEOTIDE SEQUENCE</scope>
    <source>
        <strain evidence="3">CCMP2084</strain>
    </source>
</reference>
<dbReference type="InterPro" id="IPR051918">
    <property type="entry name" value="STPP_CPPED1"/>
</dbReference>
<evidence type="ECO:0000259" key="2">
    <source>
        <dbReference type="Pfam" id="PF00149"/>
    </source>
</evidence>
<evidence type="ECO:0000256" key="1">
    <source>
        <dbReference type="SAM" id="MobiDB-lite"/>
    </source>
</evidence>
<gene>
    <name evidence="3" type="ORF">ASEP1449_LOCUS2380</name>
</gene>
<protein>
    <recommendedName>
        <fullName evidence="2">Calcineurin-like phosphoesterase domain-containing protein</fullName>
    </recommendedName>
</protein>